<keyword evidence="4" id="KW-0672">Quinate metabolism</keyword>
<keyword evidence="7" id="KW-0010">Activator</keyword>
<dbReference type="AlphaFoldDB" id="A0AAE0JI62"/>
<accession>A0AAE0JI62</accession>
<keyword evidence="13" id="KW-1185">Reference proteome</keyword>
<gene>
    <name evidence="12" type="ORF">B0H65DRAFT_162037</name>
</gene>
<dbReference type="CDD" id="cd12148">
    <property type="entry name" value="fungal_TF_MHR"/>
    <property type="match status" value="1"/>
</dbReference>
<keyword evidence="3" id="KW-0862">Zinc</keyword>
<dbReference type="GO" id="GO:0000981">
    <property type="term" value="F:DNA-binding transcription factor activity, RNA polymerase II-specific"/>
    <property type="evidence" value="ECO:0007669"/>
    <property type="project" value="InterPro"/>
</dbReference>
<dbReference type="GO" id="GO:0006351">
    <property type="term" value="P:DNA-templated transcription"/>
    <property type="evidence" value="ECO:0007669"/>
    <property type="project" value="InterPro"/>
</dbReference>
<dbReference type="InterPro" id="IPR052783">
    <property type="entry name" value="Metabolic/Drug-Res_Regulator"/>
</dbReference>
<dbReference type="RefSeq" id="XP_062683081.1">
    <property type="nucleotide sequence ID" value="XM_062821255.1"/>
</dbReference>
<evidence type="ECO:0000256" key="4">
    <source>
        <dbReference type="ARBA" id="ARBA00022911"/>
    </source>
</evidence>
<evidence type="ECO:0000313" key="12">
    <source>
        <dbReference type="EMBL" id="KAK3347999.1"/>
    </source>
</evidence>
<keyword evidence="5" id="KW-0805">Transcription regulation</keyword>
<dbReference type="GO" id="GO:0045944">
    <property type="term" value="P:positive regulation of transcription by RNA polymerase II"/>
    <property type="evidence" value="ECO:0007669"/>
    <property type="project" value="TreeGrafter"/>
</dbReference>
<dbReference type="GO" id="GO:0008270">
    <property type="term" value="F:zinc ion binding"/>
    <property type="evidence" value="ECO:0007669"/>
    <property type="project" value="InterPro"/>
</dbReference>
<keyword evidence="2" id="KW-0479">Metal-binding</keyword>
<dbReference type="Proteomes" id="UP001278500">
    <property type="component" value="Unassembled WGS sequence"/>
</dbReference>
<feature type="region of interest" description="Disordered" evidence="10">
    <location>
        <begin position="181"/>
        <end position="202"/>
    </location>
</feature>
<sequence length="822" mass="89632">MPPKRKTLDAAAEANAHVDAHTDAHAVGNTSANSNARFASAPNLNNNDIPDLGPTTTSLVEPARSKRQRVSRACDQCRAAREKCDGIQPACFPCVSQGRSCTYQASPKKRGVQTGYIRTLELALAWMFENVAHSEDALHNLLVHESGQGSALLVGKDSPAAERLHARWARSRVNKSITRLLSGQAAQSPSDDDQSPSEGMNVEDAGAKTTELPHAPHLSLSAQSTVQARTLPGAVLPHNSANALENNIQPDERAHLASTGIGKLPPNHWRLLDIYFSYTHSWFPILEKKDMYQALYQYSEQGSLLPSANVESGVHAELWSALALASFQAAAAAAASNSPDPTSTAHGGDNAINPSPADIFDTARKLIPSESGPFQVQHCRALLLLCLVSLGRDDWESAWLLVGFAVRVLLVVRTQSPPDDERLRPRMRALLVACFIVDTIVSMRHNVPAHLKPDDIADLPLPEDGQDQWEPWTPCEGLGGEHAMLQTLRNPAYPLSTFNHLYGVTKLVALELLPRIRISSQNASLEFRSRLQQVIGHNSPFSVFILSQDAASAFVPTAYLTRTVYLWAAAFSEPLNEHYSHLLIETLDQYQKRFGTYAIPPLIPSLLASLFALKEQSHCSERHRRQLEEVLPAFSSIWSRVGRHNNTDLQPIRLLEPPPAATATPNAMPHVMEQPPSTSINPANDRFIGLPNPTPYNSNAILDAVAQPDGPRHYGSLHAHGILSTYPPPATHLGEASVALAHGGAPPRPPLPYVDSTTNGPHHHTNLVPMANFGYSTVDYDAMVDDLASIEYTDAVDVDPQFMTNLGFVPGCNFSDISTYEQ</sequence>
<comment type="caution">
    <text evidence="12">The sequence shown here is derived from an EMBL/GenBank/DDBJ whole genome shotgun (WGS) entry which is preliminary data.</text>
</comment>
<dbReference type="GeneID" id="87858409"/>
<reference evidence="12" key="1">
    <citation type="journal article" date="2023" name="Mol. Phylogenet. Evol.">
        <title>Genome-scale phylogeny and comparative genomics of the fungal order Sordariales.</title>
        <authorList>
            <person name="Hensen N."/>
            <person name="Bonometti L."/>
            <person name="Westerberg I."/>
            <person name="Brannstrom I.O."/>
            <person name="Guillou S."/>
            <person name="Cros-Aarteil S."/>
            <person name="Calhoun S."/>
            <person name="Haridas S."/>
            <person name="Kuo A."/>
            <person name="Mondo S."/>
            <person name="Pangilinan J."/>
            <person name="Riley R."/>
            <person name="LaButti K."/>
            <person name="Andreopoulos B."/>
            <person name="Lipzen A."/>
            <person name="Chen C."/>
            <person name="Yan M."/>
            <person name="Daum C."/>
            <person name="Ng V."/>
            <person name="Clum A."/>
            <person name="Steindorff A."/>
            <person name="Ohm R.A."/>
            <person name="Martin F."/>
            <person name="Silar P."/>
            <person name="Natvig D.O."/>
            <person name="Lalanne C."/>
            <person name="Gautier V."/>
            <person name="Ament-Velasquez S.L."/>
            <person name="Kruys A."/>
            <person name="Hutchinson M.I."/>
            <person name="Powell A.J."/>
            <person name="Barry K."/>
            <person name="Miller A.N."/>
            <person name="Grigoriev I.V."/>
            <person name="Debuchy R."/>
            <person name="Gladieux P."/>
            <person name="Hiltunen Thoren M."/>
            <person name="Johannesson H."/>
        </authorList>
    </citation>
    <scope>NUCLEOTIDE SEQUENCE</scope>
    <source>
        <strain evidence="12">CBS 560.94</strain>
    </source>
</reference>
<feature type="domain" description="Zn(2)-C6 fungal-type" evidence="11">
    <location>
        <begin position="73"/>
        <end position="103"/>
    </location>
</feature>
<protein>
    <submittedName>
        <fullName evidence="12">Quinic acid activator</fullName>
    </submittedName>
</protein>
<evidence type="ECO:0000256" key="10">
    <source>
        <dbReference type="SAM" id="MobiDB-lite"/>
    </source>
</evidence>
<evidence type="ECO:0000256" key="9">
    <source>
        <dbReference type="ARBA" id="ARBA00023242"/>
    </source>
</evidence>
<dbReference type="Pfam" id="PF00172">
    <property type="entry name" value="Zn_clus"/>
    <property type="match status" value="1"/>
</dbReference>
<dbReference type="InterPro" id="IPR007219">
    <property type="entry name" value="XnlR_reg_dom"/>
</dbReference>
<proteinExistence type="predicted"/>
<evidence type="ECO:0000256" key="5">
    <source>
        <dbReference type="ARBA" id="ARBA00023015"/>
    </source>
</evidence>
<reference evidence="12" key="2">
    <citation type="submission" date="2023-06" db="EMBL/GenBank/DDBJ databases">
        <authorList>
            <consortium name="Lawrence Berkeley National Laboratory"/>
            <person name="Haridas S."/>
            <person name="Hensen N."/>
            <person name="Bonometti L."/>
            <person name="Westerberg I."/>
            <person name="Brannstrom I.O."/>
            <person name="Guillou S."/>
            <person name="Cros-Aarteil S."/>
            <person name="Calhoun S."/>
            <person name="Kuo A."/>
            <person name="Mondo S."/>
            <person name="Pangilinan J."/>
            <person name="Riley R."/>
            <person name="Labutti K."/>
            <person name="Andreopoulos B."/>
            <person name="Lipzen A."/>
            <person name="Chen C."/>
            <person name="Yanf M."/>
            <person name="Daum C."/>
            <person name="Ng V."/>
            <person name="Clum A."/>
            <person name="Steindorff A."/>
            <person name="Ohm R."/>
            <person name="Martin F."/>
            <person name="Silar P."/>
            <person name="Natvig D."/>
            <person name="Lalanne C."/>
            <person name="Gautier V."/>
            <person name="Ament-Velasquez S.L."/>
            <person name="Kruys A."/>
            <person name="Hutchinson M.I."/>
            <person name="Powell A.J."/>
            <person name="Barry K."/>
            <person name="Miller A.N."/>
            <person name="Grigoriev I.V."/>
            <person name="Debuchy R."/>
            <person name="Gladieux P."/>
            <person name="Thoren M.H."/>
            <person name="Johannesson H."/>
        </authorList>
    </citation>
    <scope>NUCLEOTIDE SEQUENCE</scope>
    <source>
        <strain evidence="12">CBS 560.94</strain>
    </source>
</reference>
<dbReference type="PANTHER" id="PTHR47655:SF2">
    <property type="entry name" value="QUINIC ACID UTILIZATION ACTIVATOR"/>
    <property type="match status" value="1"/>
</dbReference>
<dbReference type="CDD" id="cd00067">
    <property type="entry name" value="GAL4"/>
    <property type="match status" value="1"/>
</dbReference>
<dbReference type="EMBL" id="JAUEPP010000003">
    <property type="protein sequence ID" value="KAK3347999.1"/>
    <property type="molecule type" value="Genomic_DNA"/>
</dbReference>
<evidence type="ECO:0000256" key="7">
    <source>
        <dbReference type="ARBA" id="ARBA00023159"/>
    </source>
</evidence>
<comment type="subcellular location">
    <subcellularLocation>
        <location evidence="1">Nucleus</location>
    </subcellularLocation>
</comment>
<keyword evidence="9" id="KW-0539">Nucleus</keyword>
<dbReference type="PROSITE" id="PS00463">
    <property type="entry name" value="ZN2_CY6_FUNGAL_1"/>
    <property type="match status" value="1"/>
</dbReference>
<evidence type="ECO:0000256" key="2">
    <source>
        <dbReference type="ARBA" id="ARBA00022723"/>
    </source>
</evidence>
<dbReference type="Gene3D" id="4.10.240.10">
    <property type="entry name" value="Zn(2)-C6 fungal-type DNA-binding domain"/>
    <property type="match status" value="1"/>
</dbReference>
<evidence type="ECO:0000256" key="3">
    <source>
        <dbReference type="ARBA" id="ARBA00022833"/>
    </source>
</evidence>
<dbReference type="SMART" id="SM00066">
    <property type="entry name" value="GAL4"/>
    <property type="match status" value="1"/>
</dbReference>
<dbReference type="InterPro" id="IPR001138">
    <property type="entry name" value="Zn2Cys6_DnaBD"/>
</dbReference>
<dbReference type="FunFam" id="4.10.240.10:FF:000005">
    <property type="entry name" value="Quinic acid utilization activator"/>
    <property type="match status" value="1"/>
</dbReference>
<dbReference type="GO" id="GO:0003677">
    <property type="term" value="F:DNA binding"/>
    <property type="evidence" value="ECO:0007669"/>
    <property type="project" value="UniProtKB-KW"/>
</dbReference>
<dbReference type="PROSITE" id="PS50048">
    <property type="entry name" value="ZN2_CY6_FUNGAL_2"/>
    <property type="match status" value="1"/>
</dbReference>
<evidence type="ECO:0000256" key="6">
    <source>
        <dbReference type="ARBA" id="ARBA00023125"/>
    </source>
</evidence>
<organism evidence="12 13">
    <name type="scientific">Neurospora tetraspora</name>
    <dbReference type="NCBI Taxonomy" id="94610"/>
    <lineage>
        <taxon>Eukaryota</taxon>
        <taxon>Fungi</taxon>
        <taxon>Dikarya</taxon>
        <taxon>Ascomycota</taxon>
        <taxon>Pezizomycotina</taxon>
        <taxon>Sordariomycetes</taxon>
        <taxon>Sordariomycetidae</taxon>
        <taxon>Sordariales</taxon>
        <taxon>Sordariaceae</taxon>
        <taxon>Neurospora</taxon>
    </lineage>
</organism>
<evidence type="ECO:0000256" key="1">
    <source>
        <dbReference type="ARBA" id="ARBA00004123"/>
    </source>
</evidence>
<dbReference type="PANTHER" id="PTHR47655">
    <property type="entry name" value="QUINIC ACID UTILIZATION ACTIVATOR"/>
    <property type="match status" value="1"/>
</dbReference>
<dbReference type="Pfam" id="PF04082">
    <property type="entry name" value="Fungal_trans"/>
    <property type="match status" value="1"/>
</dbReference>
<name>A0AAE0JI62_9PEZI</name>
<dbReference type="InterPro" id="IPR036864">
    <property type="entry name" value="Zn2-C6_fun-type_DNA-bd_sf"/>
</dbReference>
<evidence type="ECO:0000313" key="13">
    <source>
        <dbReference type="Proteomes" id="UP001278500"/>
    </source>
</evidence>
<keyword evidence="8" id="KW-0804">Transcription</keyword>
<dbReference type="SUPFAM" id="SSF57701">
    <property type="entry name" value="Zn2/Cys6 DNA-binding domain"/>
    <property type="match status" value="1"/>
</dbReference>
<evidence type="ECO:0000259" key="11">
    <source>
        <dbReference type="PROSITE" id="PS50048"/>
    </source>
</evidence>
<dbReference type="SMART" id="SM00906">
    <property type="entry name" value="Fungal_trans"/>
    <property type="match status" value="1"/>
</dbReference>
<dbReference type="GO" id="GO:0005634">
    <property type="term" value="C:nucleus"/>
    <property type="evidence" value="ECO:0007669"/>
    <property type="project" value="UniProtKB-SubCell"/>
</dbReference>
<evidence type="ECO:0000256" key="8">
    <source>
        <dbReference type="ARBA" id="ARBA00023163"/>
    </source>
</evidence>
<keyword evidence="6" id="KW-0238">DNA-binding</keyword>